<gene>
    <name evidence="2" type="ORF">CRE_28615</name>
</gene>
<dbReference type="HOGENOM" id="CLU_046467_0_0_1"/>
<dbReference type="InParanoid" id="E3LN98"/>
<dbReference type="OMA" id="WEAKSIL"/>
<dbReference type="GO" id="GO:0110155">
    <property type="term" value="P:NAD-cap decapping"/>
    <property type="evidence" value="ECO:0007669"/>
    <property type="project" value="TreeGrafter"/>
</dbReference>
<dbReference type="GO" id="GO:0046872">
    <property type="term" value="F:metal ion binding"/>
    <property type="evidence" value="ECO:0007669"/>
    <property type="project" value="UniProtKB-KW"/>
</dbReference>
<name>E3LN98_CAERE</name>
<dbReference type="eggNOG" id="ENOG502SH3D">
    <property type="taxonomic scope" value="Eukaryota"/>
</dbReference>
<comment type="cofactor">
    <cofactor evidence="1">
        <name>a divalent metal cation</name>
        <dbReference type="ChEBI" id="CHEBI:60240"/>
    </cofactor>
</comment>
<dbReference type="GO" id="GO:0005829">
    <property type="term" value="C:cytosol"/>
    <property type="evidence" value="ECO:0007669"/>
    <property type="project" value="TreeGrafter"/>
</dbReference>
<keyword evidence="3" id="KW-1185">Reference proteome</keyword>
<dbReference type="PANTHER" id="PTHR12395">
    <property type="entry name" value="DOM-3 RELATED"/>
    <property type="match status" value="1"/>
</dbReference>
<comment type="function">
    <text evidence="1">Decapping enzyme for NAD-capped RNAs: specifically hydrolyzes the nicotinamide adenine dinucleotide (NAD) cap from a subset of RNAs by removing the entire NAD moiety from the 5'-end of an NAD-capped RNA.</text>
</comment>
<comment type="similarity">
    <text evidence="1">Belongs to the DXO/Dom3Z family.</text>
</comment>
<dbReference type="OrthoDB" id="5872150at2759"/>
<reference evidence="2" key="1">
    <citation type="submission" date="2007-07" db="EMBL/GenBank/DDBJ databases">
        <title>PCAP assembly of the Caenorhabditis remanei genome.</title>
        <authorList>
            <consortium name="The Caenorhabditis remanei Sequencing Consortium"/>
            <person name="Wilson R.K."/>
        </authorList>
    </citation>
    <scope>NUCLEOTIDE SEQUENCE [LARGE SCALE GENOMIC DNA]</scope>
    <source>
        <strain evidence="2">PB4641</strain>
    </source>
</reference>
<dbReference type="AlphaFoldDB" id="E3LN98"/>
<organism evidence="3">
    <name type="scientific">Caenorhabditis remanei</name>
    <name type="common">Caenorhabditis vulgaris</name>
    <dbReference type="NCBI Taxonomy" id="31234"/>
    <lineage>
        <taxon>Eukaryota</taxon>
        <taxon>Metazoa</taxon>
        <taxon>Ecdysozoa</taxon>
        <taxon>Nematoda</taxon>
        <taxon>Chromadorea</taxon>
        <taxon>Rhabditida</taxon>
        <taxon>Rhabditina</taxon>
        <taxon>Rhabditomorpha</taxon>
        <taxon>Rhabditoidea</taxon>
        <taxon>Rhabditidae</taxon>
        <taxon>Peloderinae</taxon>
        <taxon>Caenorhabditis</taxon>
    </lineage>
</organism>
<proteinExistence type="inferred from homology"/>
<accession>E3LN98</accession>
<evidence type="ECO:0000313" key="2">
    <source>
        <dbReference type="EMBL" id="EFP03266.1"/>
    </source>
</evidence>
<dbReference type="GO" id="GO:0000166">
    <property type="term" value="F:nucleotide binding"/>
    <property type="evidence" value="ECO:0007669"/>
    <property type="project" value="UniProtKB-KW"/>
</dbReference>
<keyword evidence="1" id="KW-0539">Nucleus</keyword>
<dbReference type="InterPro" id="IPR039039">
    <property type="entry name" value="RAI1-like_fam"/>
</dbReference>
<dbReference type="GO" id="GO:0003723">
    <property type="term" value="F:RNA binding"/>
    <property type="evidence" value="ECO:0007669"/>
    <property type="project" value="UniProtKB-KW"/>
</dbReference>
<keyword evidence="1" id="KW-0378">Hydrolase</keyword>
<dbReference type="Proteomes" id="UP000008281">
    <property type="component" value="Unassembled WGS sequence"/>
</dbReference>
<comment type="subcellular location">
    <subcellularLocation>
        <location evidence="1">Nucleus</location>
    </subcellularLocation>
</comment>
<keyword evidence="1" id="KW-0479">Metal-binding</keyword>
<dbReference type="GO" id="GO:0005634">
    <property type="term" value="C:nucleus"/>
    <property type="evidence" value="ECO:0007669"/>
    <property type="project" value="UniProtKB-SubCell"/>
</dbReference>
<keyword evidence="1" id="KW-0694">RNA-binding</keyword>
<dbReference type="STRING" id="31234.E3LN98"/>
<dbReference type="GO" id="GO:0034353">
    <property type="term" value="F:mRNA 5'-diphosphatase activity"/>
    <property type="evidence" value="ECO:0007669"/>
    <property type="project" value="TreeGrafter"/>
</dbReference>
<protein>
    <recommendedName>
        <fullName evidence="1">Decapping nuclease</fullName>
        <ecNumber evidence="1">3.6.1.-</ecNumber>
    </recommendedName>
</protein>
<dbReference type="GO" id="GO:0000956">
    <property type="term" value="P:nuclear-transcribed mRNA catabolic process"/>
    <property type="evidence" value="ECO:0007669"/>
    <property type="project" value="TreeGrafter"/>
</dbReference>
<dbReference type="EMBL" id="DS268411">
    <property type="protein sequence ID" value="EFP03266.1"/>
    <property type="molecule type" value="Genomic_DNA"/>
</dbReference>
<keyword evidence="1" id="KW-0540">Nuclease</keyword>
<dbReference type="FunCoup" id="E3LN98">
    <property type="interactions" value="2048"/>
</dbReference>
<sequence>METTKIAVKVVDYYHRNKQMSVIPELLPKSLNFNRCFFDNPKLKVPHLNLNIEVTDSGAGEFKMESLLEYIRQKGWPNEEKPNFVTNKQLLKCIASDHFDNIEIQIVQLGGVIFMLKSSDEFSQITNFGKIFEHFMTKTTGDESIDEDEEVRKAVFLAEIPKDVDSDGKFKVMYSGEIDAIDDLKQHYELKVLIGGLNDYFWKNRSCLYYWQSIFGKVSTIIVGSRTGKRPYDRKTLPPLNIPEFSLYEVKRLEVRTMPTKAAKAVNKQNNRFYKNEALPRNAGWKVEKCEEKLREFLQSVSKMVTRNGDCFVFSKKKSDNSWTIYDVEQEDSPFFLFISGHFKEEMTLFSTQKSEIAQDENREFSTSSVISTREKTSADQKLQKTSKELERSDRMLFIDSFRRTNINKH</sequence>
<keyword evidence="1" id="KW-0547">Nucleotide-binding</keyword>
<dbReference type="EC" id="3.6.1.-" evidence="1"/>
<evidence type="ECO:0000256" key="1">
    <source>
        <dbReference type="RuleBase" id="RU367113"/>
    </source>
</evidence>
<evidence type="ECO:0000313" key="3">
    <source>
        <dbReference type="Proteomes" id="UP000008281"/>
    </source>
</evidence>
<dbReference type="PANTHER" id="PTHR12395:SF12">
    <property type="entry name" value="DECAPPING NUCLEASE"/>
    <property type="match status" value="1"/>
</dbReference>
<dbReference type="GO" id="GO:0004518">
    <property type="term" value="F:nuclease activity"/>
    <property type="evidence" value="ECO:0007669"/>
    <property type="project" value="UniProtKB-KW"/>
</dbReference>